<proteinExistence type="predicted"/>
<evidence type="ECO:0000313" key="2">
    <source>
        <dbReference type="EMBL" id="QHT24159.1"/>
    </source>
</evidence>
<protein>
    <submittedName>
        <fullName evidence="2">Uncharacterized protein</fullName>
    </submittedName>
</protein>
<evidence type="ECO:0000256" key="1">
    <source>
        <dbReference type="SAM" id="MobiDB-lite"/>
    </source>
</evidence>
<dbReference type="AlphaFoldDB" id="A0A6C0E7C7"/>
<organism evidence="2">
    <name type="scientific">viral metagenome</name>
    <dbReference type="NCBI Taxonomy" id="1070528"/>
    <lineage>
        <taxon>unclassified sequences</taxon>
        <taxon>metagenomes</taxon>
        <taxon>organismal metagenomes</taxon>
    </lineage>
</organism>
<sequence>MSSTLFGRGTHTQVGSAHRAETVNRELAEIRALLNEVRVIPDTVRELAAAVADMRARLDGLNVPTLAAPVTQEQVDELAAKIEALKVLQAPQVTTAHLTALERRLEARLR</sequence>
<feature type="compositionally biased region" description="Polar residues" evidence="1">
    <location>
        <begin position="1"/>
        <end position="15"/>
    </location>
</feature>
<name>A0A6C0E7C7_9ZZZZ</name>
<dbReference type="EMBL" id="MN739743">
    <property type="protein sequence ID" value="QHT24159.1"/>
    <property type="molecule type" value="Genomic_DNA"/>
</dbReference>
<feature type="region of interest" description="Disordered" evidence="1">
    <location>
        <begin position="1"/>
        <end position="21"/>
    </location>
</feature>
<reference evidence="2" key="1">
    <citation type="journal article" date="2020" name="Nature">
        <title>Giant virus diversity and host interactions through global metagenomics.</title>
        <authorList>
            <person name="Schulz F."/>
            <person name="Roux S."/>
            <person name="Paez-Espino D."/>
            <person name="Jungbluth S."/>
            <person name="Walsh D.A."/>
            <person name="Denef V.J."/>
            <person name="McMahon K.D."/>
            <person name="Konstantinidis K.T."/>
            <person name="Eloe-Fadrosh E.A."/>
            <person name="Kyrpides N.C."/>
            <person name="Woyke T."/>
        </authorList>
    </citation>
    <scope>NUCLEOTIDE SEQUENCE</scope>
    <source>
        <strain evidence="2">GVMAG-M-3300023179-138</strain>
    </source>
</reference>
<accession>A0A6C0E7C7</accession>